<comment type="caution">
    <text evidence="2">The sequence shown here is derived from an EMBL/GenBank/DDBJ whole genome shotgun (WGS) entry which is preliminary data.</text>
</comment>
<sequence length="146" mass="15843">MSALSLPTPKNWAVSGKRLFWLVTGATAGSAYFIVLGILAGLRGNYLTSVLLFGFVTFPILMIVGLLLAAAGKTRTRTSSDATGFTVWPDKRVGILYVTGLAVIAPSALLLGSSYREVRSTFLCREGCRSSRLRCSWHLPRWRSSA</sequence>
<keyword evidence="1" id="KW-1133">Transmembrane helix</keyword>
<evidence type="ECO:0000313" key="2">
    <source>
        <dbReference type="EMBL" id="MBU9766581.1"/>
    </source>
</evidence>
<organism evidence="2 3">
    <name type="scientific">[Mycobacterium] fortunisiensis</name>
    <dbReference type="NCBI Taxonomy" id="2600579"/>
    <lineage>
        <taxon>Bacteria</taxon>
        <taxon>Bacillati</taxon>
        <taxon>Actinomycetota</taxon>
        <taxon>Actinomycetes</taxon>
        <taxon>Mycobacteriales</taxon>
        <taxon>Mycobacteriaceae</taxon>
        <taxon>Mycolicibacterium</taxon>
    </lineage>
</organism>
<dbReference type="Proteomes" id="UP000812982">
    <property type="component" value="Unassembled WGS sequence"/>
</dbReference>
<proteinExistence type="predicted"/>
<keyword evidence="1" id="KW-0472">Membrane</keyword>
<keyword evidence="1" id="KW-0812">Transmembrane</keyword>
<protein>
    <submittedName>
        <fullName evidence="2">Uncharacterized protein</fullName>
    </submittedName>
</protein>
<evidence type="ECO:0000256" key="1">
    <source>
        <dbReference type="SAM" id="Phobius"/>
    </source>
</evidence>
<dbReference type="EMBL" id="VOMB01000024">
    <property type="protein sequence ID" value="MBU9766581.1"/>
    <property type="molecule type" value="Genomic_DNA"/>
</dbReference>
<accession>A0ABS6KTG5</accession>
<reference evidence="2 3" key="1">
    <citation type="journal article" date="2021" name="Sci. Rep.">
        <title>Phenotypic and genomic hallmarks of a novel, potentially pathogenic rapidly growing Mycobacterium species related to the Mycobacterium fortuitum complex.</title>
        <authorList>
            <person name="Gharbi R."/>
            <person name="Khanna V."/>
            <person name="Frigui W."/>
            <person name="Mhenni B."/>
            <person name="Brosch R."/>
            <person name="Mardassi H."/>
        </authorList>
    </citation>
    <scope>NUCLEOTIDE SEQUENCE [LARGE SCALE GENOMIC DNA]</scope>
    <source>
        <strain evidence="2 3">TNTM28</strain>
    </source>
</reference>
<name>A0ABS6KTG5_9MYCO</name>
<gene>
    <name evidence="2" type="ORF">FR943_22410</name>
</gene>
<feature type="transmembrane region" description="Helical" evidence="1">
    <location>
        <begin position="92"/>
        <end position="111"/>
    </location>
</feature>
<keyword evidence="3" id="KW-1185">Reference proteome</keyword>
<evidence type="ECO:0000313" key="3">
    <source>
        <dbReference type="Proteomes" id="UP000812982"/>
    </source>
</evidence>
<feature type="transmembrane region" description="Helical" evidence="1">
    <location>
        <begin position="49"/>
        <end position="72"/>
    </location>
</feature>
<feature type="transmembrane region" description="Helical" evidence="1">
    <location>
        <begin position="20"/>
        <end position="42"/>
    </location>
</feature>